<dbReference type="Proteomes" id="UP001286313">
    <property type="component" value="Unassembled WGS sequence"/>
</dbReference>
<feature type="transmembrane region" description="Helical" evidence="1">
    <location>
        <begin position="55"/>
        <end position="77"/>
    </location>
</feature>
<name>A0AAE1EJ77_PETCI</name>
<dbReference type="SUPFAM" id="SSF90112">
    <property type="entry name" value="Neurotransmitter-gated ion-channel transmembrane pore"/>
    <property type="match status" value="1"/>
</dbReference>
<protein>
    <submittedName>
        <fullName evidence="2">Uncharacterized protein</fullName>
    </submittedName>
</protein>
<keyword evidence="1" id="KW-0812">Transmembrane</keyword>
<evidence type="ECO:0000313" key="2">
    <source>
        <dbReference type="EMBL" id="KAK3851261.1"/>
    </source>
</evidence>
<reference evidence="2" key="1">
    <citation type="submission" date="2023-10" db="EMBL/GenBank/DDBJ databases">
        <title>Genome assemblies of two species of porcelain crab, Petrolisthes cinctipes and Petrolisthes manimaculis (Anomura: Porcellanidae).</title>
        <authorList>
            <person name="Angst P."/>
        </authorList>
    </citation>
    <scope>NUCLEOTIDE SEQUENCE</scope>
    <source>
        <strain evidence="2">PB745_01</strain>
        <tissue evidence="2">Gill</tissue>
    </source>
</reference>
<organism evidence="2 3">
    <name type="scientific">Petrolisthes cinctipes</name>
    <name type="common">Flat porcelain crab</name>
    <dbReference type="NCBI Taxonomy" id="88211"/>
    <lineage>
        <taxon>Eukaryota</taxon>
        <taxon>Metazoa</taxon>
        <taxon>Ecdysozoa</taxon>
        <taxon>Arthropoda</taxon>
        <taxon>Crustacea</taxon>
        <taxon>Multicrustacea</taxon>
        <taxon>Malacostraca</taxon>
        <taxon>Eumalacostraca</taxon>
        <taxon>Eucarida</taxon>
        <taxon>Decapoda</taxon>
        <taxon>Pleocyemata</taxon>
        <taxon>Anomura</taxon>
        <taxon>Galatheoidea</taxon>
        <taxon>Porcellanidae</taxon>
        <taxon>Petrolisthes</taxon>
    </lineage>
</organism>
<gene>
    <name evidence="2" type="ORF">Pcinc_042081</name>
</gene>
<evidence type="ECO:0000256" key="1">
    <source>
        <dbReference type="SAM" id="Phobius"/>
    </source>
</evidence>
<dbReference type="InterPro" id="IPR038050">
    <property type="entry name" value="Neuro_actylchol_rec"/>
</dbReference>
<dbReference type="InterPro" id="IPR036719">
    <property type="entry name" value="Neuro-gated_channel_TM_sf"/>
</dbReference>
<dbReference type="GO" id="GO:0006811">
    <property type="term" value="P:monoatomic ion transport"/>
    <property type="evidence" value="ECO:0007669"/>
    <property type="project" value="InterPro"/>
</dbReference>
<dbReference type="AlphaFoldDB" id="A0AAE1EJ77"/>
<proteinExistence type="predicted"/>
<dbReference type="GO" id="GO:0016020">
    <property type="term" value="C:membrane"/>
    <property type="evidence" value="ECO:0007669"/>
    <property type="project" value="InterPro"/>
</dbReference>
<feature type="transmembrane region" description="Helical" evidence="1">
    <location>
        <begin position="24"/>
        <end position="48"/>
    </location>
</feature>
<keyword evidence="1" id="KW-1133">Transmembrane helix</keyword>
<comment type="caution">
    <text evidence="2">The sequence shown here is derived from an EMBL/GenBank/DDBJ whole genome shotgun (WGS) entry which is preliminary data.</text>
</comment>
<keyword evidence="3" id="KW-1185">Reference proteome</keyword>
<accession>A0AAE1EJ77</accession>
<dbReference type="EMBL" id="JAWQEG010007975">
    <property type="protein sequence ID" value="KAK3851261.1"/>
    <property type="molecule type" value="Genomic_DNA"/>
</dbReference>
<evidence type="ECO:0000313" key="3">
    <source>
        <dbReference type="Proteomes" id="UP001286313"/>
    </source>
</evidence>
<dbReference type="Gene3D" id="1.20.58.390">
    <property type="entry name" value="Neurotransmitter-gated ion-channel transmembrane domain"/>
    <property type="match status" value="1"/>
</dbReference>
<sequence>MIAFDEGNYSGQAVELTFENLSTFYITSTYVPTFIIVVIGYLVFYFPVDDFNERIMVALTALLVEAAFFTQVNVGVFQ</sequence>
<keyword evidence="1" id="KW-0472">Membrane</keyword>